<dbReference type="GO" id="GO:0030544">
    <property type="term" value="F:Hsp70 protein binding"/>
    <property type="evidence" value="ECO:0007669"/>
    <property type="project" value="TreeGrafter"/>
</dbReference>
<dbReference type="PANTHER" id="PTHR15600">
    <property type="entry name" value="SACSIN"/>
    <property type="match status" value="1"/>
</dbReference>
<dbReference type="InterPro" id="IPR036890">
    <property type="entry name" value="HATPase_C_sf"/>
</dbReference>
<dbReference type="InterPro" id="IPR052972">
    <property type="entry name" value="Sacsin_chaperone_reg"/>
</dbReference>
<evidence type="ECO:0000259" key="1">
    <source>
        <dbReference type="Pfam" id="PF25794"/>
    </source>
</evidence>
<gene>
    <name evidence="2" type="ORF">C1645_164871</name>
</gene>
<dbReference type="Gene3D" id="3.30.565.10">
    <property type="entry name" value="Histidine kinase-like ATPase, C-terminal domain"/>
    <property type="match status" value="1"/>
</dbReference>
<dbReference type="InterPro" id="IPR058210">
    <property type="entry name" value="SACS/Nov_dom"/>
</dbReference>
<name>A0A397SVY3_9GLOM</name>
<dbReference type="SUPFAM" id="SSF55874">
    <property type="entry name" value="ATPase domain of HSP90 chaperone/DNA topoisomerase II/histidine kinase"/>
    <property type="match status" value="2"/>
</dbReference>
<feature type="domain" description="Sacsin/Nov" evidence="1">
    <location>
        <begin position="11"/>
        <end position="249"/>
    </location>
</feature>
<dbReference type="PANTHER" id="PTHR15600:SF42">
    <property type="entry name" value="SACSIN"/>
    <property type="match status" value="1"/>
</dbReference>
<dbReference type="OrthoDB" id="1262810at2759"/>
<evidence type="ECO:0000313" key="3">
    <source>
        <dbReference type="Proteomes" id="UP000265703"/>
    </source>
</evidence>
<dbReference type="STRING" id="658196.A0A397SVY3"/>
<reference evidence="2 3" key="1">
    <citation type="submission" date="2018-06" db="EMBL/GenBank/DDBJ databases">
        <title>Comparative genomics reveals the genomic features of Rhizophagus irregularis, R. cerebriforme, R. diaphanum and Gigaspora rosea, and their symbiotic lifestyle signature.</title>
        <authorList>
            <person name="Morin E."/>
            <person name="San Clemente H."/>
            <person name="Chen E.C.H."/>
            <person name="De La Providencia I."/>
            <person name="Hainaut M."/>
            <person name="Kuo A."/>
            <person name="Kohler A."/>
            <person name="Murat C."/>
            <person name="Tang N."/>
            <person name="Roy S."/>
            <person name="Loubradou J."/>
            <person name="Henrissat B."/>
            <person name="Grigoriev I.V."/>
            <person name="Corradi N."/>
            <person name="Roux C."/>
            <person name="Martin F.M."/>
        </authorList>
    </citation>
    <scope>NUCLEOTIDE SEQUENCE [LARGE SCALE GENOMIC DNA]</scope>
    <source>
        <strain evidence="2 3">DAOM 227022</strain>
    </source>
</reference>
<dbReference type="Pfam" id="PF25794">
    <property type="entry name" value="SACS"/>
    <property type="match status" value="2"/>
</dbReference>
<sequence length="1801" mass="209774">MAEGEEFNPTEPYTRRLRKILEEYPDGSQVLREILQNSDDAKSTKQIFILDHNTYPSSNLFERKLDRHQGPALLAKNNALFEERDFKSLLNLANSEKYDQFDKIGVMGVGFNSIYHITDSPSFITGDNYVILDPHKWCYNGGVKFNFINHNLAEKYPDQFVPFSFRIPYDEPFDNSFKQPFKGTIFRYPLRDSTESDISEKIYETKEILDMFQKFYENESINCLLFLKYIECICFYELKKGADEPELIYKIELKNAIEVRQNRRLIVENIIPMMDSLNSGIYDKINQLEASYVASFIRQKGNSGEINSKWLILNYLDDLLETEKYFQNNFNRSIRDYKFIPNVGLAVPLNDLDVTGRLFCFLPLPIDMPFLVSVHGYFAVSNNRRSLWSSADNEDLAVGALARLRVEWNKYLFEKVLPKAWVKFLCELRSNLRSDNLYKFWPIVKEGSSGSISNFCKNLLQNVIESLGIDDCVFKGPPSLNIIGTVTEYLEDSYNISSFQEQKFQWLSISNGYLEDEKSFNFDLPEIIGNIGFPVISAPYPVINALKNSKHHDSLKFFSPVVIRTYLSNNRSRWQNISRKEIIELFNYVLKDLNDQNFDELEGFKIIPLADGVELGTLTQSDNFYIYIGPDDDVTSYENDERNIFTNQLNKFVDKKVSSELYRRIYNIVKNNGWNLNIRILDEFAVVDMIRFSLNYTENTRDSEEIPMPSNRAWIYQLWDNLKYRNWDLTKFEDIHLIPTNRSYLRKLKTSNKVFLNQTNEVLSTIFKTFGAVFVDNQFKEICKWDKLSPYIIKPNEILSVLASFRADNLYPKNLNRNLQDHEASALVEYLSNYLRLANKDHLAPKLIEVIKYLPIFTEIDHTVPISLLTGNTNWYLLPREEENSYGKIIYPANMGRFLSASSHNICYILEDIIEIPRLTVNDYWRKYVVPFLELQTSKNIDIIIDKLFDRLSSLLDASLKDILGKKAFVPVGTLNMSRRQQNPDNVRLAKPIELFDPENKIIVDLFFEDEEVFPVGKYGITQDSISKKFFSNLKLLGIKSVLSQDDIISRINTIITRSQTSNVHEDLIRIKALKLLKYIDDNWDKFIIDNAFLNIILEKKWVPTVNASEKKIFSNLKSCRSQKDKYLVCLVTPIVEFNLKVESKVKNKKFLKQLGWDTYPEVVKVIEQLKLCYEGVSNGPPENLEKICMAVYRYMNDAFKASDNKSKAEFDIMKKHLKDDQWILCGGRFYPTEKVIFNLPSEFQSEESLIVELPTDYLSFKPLFKSMGVRDEIGIEDFILIIQNMVKKNKNRTLSENEIKNIIQILERIVNIRKNNKRDENNPEKLDRLLIPSTENKLIGLHEIYFDDMGDILDEEKKREYKIAHCLVISHIAKELEIQTLTGKLYGNYAGDINWDIYEQGEPLTTRIKNIIKDYKITSLFKEFLQNADDAKATQFLIVVDERQIPTTTKKKGLLSDEMEDWQGPAIWIYNNKEFSPDDFQALIKLGVGGKSQDDTKIGKFGIGFNCAFHVTDLPSFVSGKYIVFLDPNAKYLPAQGYPPRRPRGTRIDFIDKKFKERCPDQCAPYEAIFNFIKKKFPDQYKETESCDFSNKFNGTLFRLPLRTSKLANQSEISNRDFSIRNILKLFTSDQDNKERLFQGSNEMLFLRNIESCSLYRMKHQVTPQWEAQIYISNSCREIRKNVTDRAQIYRMGIEITNNLDQSKLSEIWLVCTGGHDKIKPKFETFSKDKQLTTNAINITKFKSFSKNRRLKPRGGVASLLAQSDKKSLVELMDEPVKLFFFLKFCNYYLSSINTLLKTL</sequence>
<dbReference type="NCBIfam" id="NF047352">
    <property type="entry name" value="P_loop_sacsin"/>
    <property type="match status" value="2"/>
</dbReference>
<evidence type="ECO:0000313" key="2">
    <source>
        <dbReference type="EMBL" id="RIA90183.1"/>
    </source>
</evidence>
<accession>A0A397SVY3</accession>
<dbReference type="Proteomes" id="UP000265703">
    <property type="component" value="Unassembled WGS sequence"/>
</dbReference>
<feature type="domain" description="Sacsin/Nov" evidence="1">
    <location>
        <begin position="1403"/>
        <end position="1663"/>
    </location>
</feature>
<comment type="caution">
    <text evidence="2">The sequence shown here is derived from an EMBL/GenBank/DDBJ whole genome shotgun (WGS) entry which is preliminary data.</text>
</comment>
<dbReference type="EMBL" id="QKYT01000188">
    <property type="protein sequence ID" value="RIA90183.1"/>
    <property type="molecule type" value="Genomic_DNA"/>
</dbReference>
<protein>
    <recommendedName>
        <fullName evidence="1">Sacsin/Nov domain-containing protein</fullName>
    </recommendedName>
</protein>
<proteinExistence type="predicted"/>
<keyword evidence="3" id="KW-1185">Reference proteome</keyword>
<organism evidence="2 3">
    <name type="scientific">Glomus cerebriforme</name>
    <dbReference type="NCBI Taxonomy" id="658196"/>
    <lineage>
        <taxon>Eukaryota</taxon>
        <taxon>Fungi</taxon>
        <taxon>Fungi incertae sedis</taxon>
        <taxon>Mucoromycota</taxon>
        <taxon>Glomeromycotina</taxon>
        <taxon>Glomeromycetes</taxon>
        <taxon>Glomerales</taxon>
        <taxon>Glomeraceae</taxon>
        <taxon>Glomus</taxon>
    </lineage>
</organism>